<feature type="region of interest" description="Disordered" evidence="1">
    <location>
        <begin position="682"/>
        <end position="707"/>
    </location>
</feature>
<gene>
    <name evidence="3" type="ORF">VHEMI01776</name>
</gene>
<reference evidence="3 4" key="1">
    <citation type="journal article" date="2015" name="Genome Announc.">
        <title>Draft Genome Sequence and Gene Annotation of the Entomopathogenic Fungus Verticillium hemipterigenum.</title>
        <authorList>
            <person name="Horn F."/>
            <person name="Habel A."/>
            <person name="Scharf D.H."/>
            <person name="Dworschak J."/>
            <person name="Brakhage A.A."/>
            <person name="Guthke R."/>
            <person name="Hertweck C."/>
            <person name="Linde J."/>
        </authorList>
    </citation>
    <scope>NUCLEOTIDE SEQUENCE [LARGE SCALE GENOMIC DNA]</scope>
</reference>
<evidence type="ECO:0000256" key="1">
    <source>
        <dbReference type="SAM" id="MobiDB-lite"/>
    </source>
</evidence>
<feature type="domain" description="DUF2293" evidence="2">
    <location>
        <begin position="152"/>
        <end position="261"/>
    </location>
</feature>
<organism evidence="3 4">
    <name type="scientific">[Torrubiella] hemipterigena</name>
    <dbReference type="NCBI Taxonomy" id="1531966"/>
    <lineage>
        <taxon>Eukaryota</taxon>
        <taxon>Fungi</taxon>
        <taxon>Dikarya</taxon>
        <taxon>Ascomycota</taxon>
        <taxon>Pezizomycotina</taxon>
        <taxon>Sordariomycetes</taxon>
        <taxon>Hypocreomycetidae</taxon>
        <taxon>Hypocreales</taxon>
        <taxon>Clavicipitaceae</taxon>
        <taxon>Clavicipitaceae incertae sedis</taxon>
        <taxon>'Torrubiella' clade</taxon>
    </lineage>
</organism>
<dbReference type="OrthoDB" id="5288828at2759"/>
<evidence type="ECO:0000313" key="4">
    <source>
        <dbReference type="Proteomes" id="UP000039046"/>
    </source>
</evidence>
<feature type="compositionally biased region" description="Acidic residues" evidence="1">
    <location>
        <begin position="283"/>
        <end position="306"/>
    </location>
</feature>
<dbReference type="PANTHER" id="PTHR38113">
    <property type="match status" value="1"/>
</dbReference>
<sequence length="707" mass="79111">MSRENRGLAESSALPAELDPRRLVPKSRHHSYFELVENKDKKKKLEFKTTSEKIPPPGFEFVPIGNPDLTTACKEISREREALIFIVSTAKNSDAQHLSQQIHRIGHHIRETIVAEARTSLNLAEDHGSSSSNELEAIPTSEAQYHAQVDAAIRDLFPRIPNTDRQQIIDTSFTRSRATANAAAAALYVPDALTGEPKDGLGQVPVGLSMEIPLARRVQLAVLAHIRHTHTRYDELLKETSWNSARKAVETLCLDTLVKWRGDEETGRDQLDEILQEVVVISDSDDESEESEESDSSEASSSDEDEPPRRRRRLDSDVTARQPRLSDENYPSFLHVDHSSRAFQQTTADDIARRRRQGFRRYQAWEEAIRRNRIDEAPRYSPMPLDDISRYRTPPVAGPPSHFKPQVLAPVYAIPIKSPSPPTVELKDMLVRSIEPESGEIPGATFIRTLPPRQLIPLDSLAREPPARYHEYQHSGGSPYQYAPHAPALQQHPVMQDRLHGGHAPIPIPNPQVHNHFHMTDPNPGFTSSSLPATRFYEPERRPRQQSNSPDLPPAKRIVLDAARPGERPTQVIMEDRGGFYEKVFVDTPPPGAVLIKDAPYPSPVAHGYLPDARGPPPAIHTNHGLVEVVRTAPYQGHVPHPTASPSRIPAAFAHAGQHHTDAGNPYIAQPVFYRIERSGGQHAAVPQYADRPLDSPTRGRRNMDYE</sequence>
<dbReference type="HOGENOM" id="CLU_411713_0_0_1"/>
<evidence type="ECO:0000259" key="2">
    <source>
        <dbReference type="Pfam" id="PF10056"/>
    </source>
</evidence>
<name>A0A0A1T5V2_9HYPO</name>
<accession>A0A0A1T5V2</accession>
<protein>
    <recommendedName>
        <fullName evidence="2">DUF2293 domain-containing protein</fullName>
    </recommendedName>
</protein>
<dbReference type="InterPro" id="IPR018744">
    <property type="entry name" value="DUF2293"/>
</dbReference>
<feature type="region of interest" description="Disordered" evidence="1">
    <location>
        <begin position="1"/>
        <end position="22"/>
    </location>
</feature>
<dbReference type="EMBL" id="CDHN01000001">
    <property type="protein sequence ID" value="CEJ81657.1"/>
    <property type="molecule type" value="Genomic_DNA"/>
</dbReference>
<keyword evidence="4" id="KW-1185">Reference proteome</keyword>
<dbReference type="Pfam" id="PF10056">
    <property type="entry name" value="DUF2293"/>
    <property type="match status" value="1"/>
</dbReference>
<proteinExistence type="predicted"/>
<feature type="region of interest" description="Disordered" evidence="1">
    <location>
        <begin position="281"/>
        <end position="331"/>
    </location>
</feature>
<dbReference type="AlphaFoldDB" id="A0A0A1T5V2"/>
<evidence type="ECO:0000313" key="3">
    <source>
        <dbReference type="EMBL" id="CEJ81657.1"/>
    </source>
</evidence>
<dbReference type="Proteomes" id="UP000039046">
    <property type="component" value="Unassembled WGS sequence"/>
</dbReference>
<dbReference type="PANTHER" id="PTHR38113:SF1">
    <property type="entry name" value="DUF2293 DOMAIN-CONTAINING PROTEIN"/>
    <property type="match status" value="1"/>
</dbReference>